<dbReference type="AlphaFoldDB" id="A0A0R2B8U9"/>
<dbReference type="PANTHER" id="PTHR43431">
    <property type="entry name" value="OXIDOREDUCTASE, SHORT CHAIN DEHYDROGENASE/REDUCTASE FAMILY (AFU_ORTHOLOGUE AFUA_5G14000)"/>
    <property type="match status" value="1"/>
</dbReference>
<gene>
    <name evidence="1" type="ORF">FC82_GL002439</name>
</gene>
<dbReference type="PANTHER" id="PTHR43431:SF7">
    <property type="entry name" value="OXIDOREDUCTASE, SHORT CHAIN DEHYDROGENASE_REDUCTASE FAMILY (AFU_ORTHOLOGUE AFUA_5G14000)"/>
    <property type="match status" value="1"/>
</dbReference>
<dbReference type="InterPro" id="IPR002347">
    <property type="entry name" value="SDR_fam"/>
</dbReference>
<dbReference type="RefSeq" id="WP_056996881.1">
    <property type="nucleotide sequence ID" value="NZ_AYYR01000054.1"/>
</dbReference>
<dbReference type="Pfam" id="PF00106">
    <property type="entry name" value="adh_short"/>
    <property type="match status" value="1"/>
</dbReference>
<dbReference type="InterPro" id="IPR036291">
    <property type="entry name" value="NAD(P)-bd_dom_sf"/>
</dbReference>
<evidence type="ECO:0000313" key="1">
    <source>
        <dbReference type="EMBL" id="KRM75253.1"/>
    </source>
</evidence>
<dbReference type="Proteomes" id="UP000051845">
    <property type="component" value="Unassembled WGS sequence"/>
</dbReference>
<dbReference type="STRING" id="33960.TY91_14820"/>
<protein>
    <submittedName>
        <fullName evidence="1">Short-chain dehydrogenases reductases family protein</fullName>
    </submittedName>
</protein>
<dbReference type="PATRIC" id="fig|1423733.4.peg.2553"/>
<comment type="caution">
    <text evidence="1">The sequence shown here is derived from an EMBL/GenBank/DDBJ whole genome shotgun (WGS) entry which is preliminary data.</text>
</comment>
<sequence>MTKTMIVGVGPGFGLALAKKFGQRGDTVILVARNEAKLKAYQAALTGQGLEVSYFVVDVNEHKQVETLFASETDVDKVIYNVGITAPDDPIHTAPQAVDARLHTNVTSCVDVCQQYLATEHPRTILITGGGAAWHPSMYTTTLAMSKAALRSYALALHDSVATSGVYVGLMTIQGISGLGPEMSPEKVASAYLKAVEARNQAEIFYPGGKLSEVSEFDQLKELAKNPAKRAALLQAHPEFAKYQHLLS</sequence>
<dbReference type="Gene3D" id="3.40.50.720">
    <property type="entry name" value="NAD(P)-binding Rossmann-like Domain"/>
    <property type="match status" value="1"/>
</dbReference>
<evidence type="ECO:0000313" key="2">
    <source>
        <dbReference type="Proteomes" id="UP000051845"/>
    </source>
</evidence>
<reference evidence="1 2" key="1">
    <citation type="journal article" date="2015" name="Genome Announc.">
        <title>Expanding the biotechnology potential of lactobacilli through comparative genomics of 213 strains and associated genera.</title>
        <authorList>
            <person name="Sun Z."/>
            <person name="Harris H.M."/>
            <person name="McCann A."/>
            <person name="Guo C."/>
            <person name="Argimon S."/>
            <person name="Zhang W."/>
            <person name="Yang X."/>
            <person name="Jeffery I.B."/>
            <person name="Cooney J.C."/>
            <person name="Kagawa T.F."/>
            <person name="Liu W."/>
            <person name="Song Y."/>
            <person name="Salvetti E."/>
            <person name="Wrobel A."/>
            <person name="Rasinkangas P."/>
            <person name="Parkhill J."/>
            <person name="Rea M.C."/>
            <person name="O'Sullivan O."/>
            <person name="Ritari J."/>
            <person name="Douillard F.P."/>
            <person name="Paul Ross R."/>
            <person name="Yang R."/>
            <person name="Briner A.E."/>
            <person name="Felis G.E."/>
            <person name="de Vos W.M."/>
            <person name="Barrangou R."/>
            <person name="Klaenhammer T.R."/>
            <person name="Caufield P.W."/>
            <person name="Cui Y."/>
            <person name="Zhang H."/>
            <person name="O'Toole P.W."/>
        </authorList>
    </citation>
    <scope>NUCLEOTIDE SEQUENCE [LARGE SCALE GENOMIC DNA]</scope>
    <source>
        <strain evidence="1 2">DSM 20515</strain>
    </source>
</reference>
<accession>A0A0R2B8U9</accession>
<organism evidence="1 2">
    <name type="scientific">Secundilactobacillus collinoides DSM 20515 = JCM 1123</name>
    <dbReference type="NCBI Taxonomy" id="1423733"/>
    <lineage>
        <taxon>Bacteria</taxon>
        <taxon>Bacillati</taxon>
        <taxon>Bacillota</taxon>
        <taxon>Bacilli</taxon>
        <taxon>Lactobacillales</taxon>
        <taxon>Lactobacillaceae</taxon>
        <taxon>Secundilactobacillus</taxon>
    </lineage>
</organism>
<dbReference type="SUPFAM" id="SSF51735">
    <property type="entry name" value="NAD(P)-binding Rossmann-fold domains"/>
    <property type="match status" value="1"/>
</dbReference>
<proteinExistence type="predicted"/>
<dbReference type="EMBL" id="AYYR01000054">
    <property type="protein sequence ID" value="KRM75253.1"/>
    <property type="molecule type" value="Genomic_DNA"/>
</dbReference>
<name>A0A0R2B8U9_SECCO</name>